<accession>A0A437LSN8</accession>
<dbReference type="InterPro" id="IPR037185">
    <property type="entry name" value="EmrE-like"/>
</dbReference>
<dbReference type="RefSeq" id="WP_127681598.1">
    <property type="nucleotide sequence ID" value="NZ_SACM01000001.1"/>
</dbReference>
<keyword evidence="1" id="KW-1133">Transmembrane helix</keyword>
<dbReference type="OrthoDB" id="5458895at2"/>
<organism evidence="2 3">
    <name type="scientific">Inhella crocodyli</name>
    <dbReference type="NCBI Taxonomy" id="2499851"/>
    <lineage>
        <taxon>Bacteria</taxon>
        <taxon>Pseudomonadati</taxon>
        <taxon>Pseudomonadota</taxon>
        <taxon>Betaproteobacteria</taxon>
        <taxon>Burkholderiales</taxon>
        <taxon>Sphaerotilaceae</taxon>
        <taxon>Inhella</taxon>
    </lineage>
</organism>
<sequence length="145" mass="15042">MKTTFALALGIAIVGQVLYQVTQKTVHAEAHPVLALIAFYLVAAVLSLPLFFLFPLQGSLSGGIGQLNASVLGVALSIVLIELGFLLAYRAGGSLSSTYVLSASVVTCVMLLLGTLFFKEAVTASKLAGIGLCFAGIWLLTRPAA</sequence>
<dbReference type="SUPFAM" id="SSF103481">
    <property type="entry name" value="Multidrug resistance efflux transporter EmrE"/>
    <property type="match status" value="1"/>
</dbReference>
<proteinExistence type="predicted"/>
<feature type="transmembrane region" description="Helical" evidence="1">
    <location>
        <begin position="67"/>
        <end position="87"/>
    </location>
</feature>
<gene>
    <name evidence="2" type="ORF">EOD73_05480</name>
</gene>
<keyword evidence="1" id="KW-0812">Transmembrane</keyword>
<evidence type="ECO:0000313" key="3">
    <source>
        <dbReference type="Proteomes" id="UP000288587"/>
    </source>
</evidence>
<feature type="transmembrane region" description="Helical" evidence="1">
    <location>
        <begin position="99"/>
        <end position="118"/>
    </location>
</feature>
<protein>
    <recommendedName>
        <fullName evidence="4">EamA domain-containing protein</fullName>
    </recommendedName>
</protein>
<reference evidence="2 3" key="1">
    <citation type="submission" date="2019-01" db="EMBL/GenBank/DDBJ databases">
        <authorList>
            <person name="Chen W.-M."/>
        </authorList>
    </citation>
    <scope>NUCLEOTIDE SEQUENCE [LARGE SCALE GENOMIC DNA]</scope>
    <source>
        <strain evidence="2 3">CCP-18</strain>
    </source>
</reference>
<feature type="transmembrane region" description="Helical" evidence="1">
    <location>
        <begin position="30"/>
        <end position="55"/>
    </location>
</feature>
<name>A0A437LSN8_9BURK</name>
<dbReference type="AlphaFoldDB" id="A0A437LSN8"/>
<evidence type="ECO:0000313" key="2">
    <source>
        <dbReference type="EMBL" id="RVT88431.1"/>
    </source>
</evidence>
<keyword evidence="1" id="KW-0472">Membrane</keyword>
<evidence type="ECO:0000256" key="1">
    <source>
        <dbReference type="SAM" id="Phobius"/>
    </source>
</evidence>
<comment type="caution">
    <text evidence="2">The sequence shown here is derived from an EMBL/GenBank/DDBJ whole genome shotgun (WGS) entry which is preliminary data.</text>
</comment>
<dbReference type="Proteomes" id="UP000288587">
    <property type="component" value="Unassembled WGS sequence"/>
</dbReference>
<keyword evidence="3" id="KW-1185">Reference proteome</keyword>
<dbReference type="EMBL" id="SACM01000001">
    <property type="protein sequence ID" value="RVT88431.1"/>
    <property type="molecule type" value="Genomic_DNA"/>
</dbReference>
<evidence type="ECO:0008006" key="4">
    <source>
        <dbReference type="Google" id="ProtNLM"/>
    </source>
</evidence>